<evidence type="ECO:0000313" key="3">
    <source>
        <dbReference type="Proteomes" id="UP000799429"/>
    </source>
</evidence>
<dbReference type="EMBL" id="MU006091">
    <property type="protein sequence ID" value="KAF2841742.1"/>
    <property type="molecule type" value="Genomic_DNA"/>
</dbReference>
<feature type="compositionally biased region" description="Basic and acidic residues" evidence="1">
    <location>
        <begin position="31"/>
        <end position="48"/>
    </location>
</feature>
<reference evidence="2" key="1">
    <citation type="journal article" date="2020" name="Stud. Mycol.">
        <title>101 Dothideomycetes genomes: a test case for predicting lifestyles and emergence of pathogens.</title>
        <authorList>
            <person name="Haridas S."/>
            <person name="Albert R."/>
            <person name="Binder M."/>
            <person name="Bloem J."/>
            <person name="Labutti K."/>
            <person name="Salamov A."/>
            <person name="Andreopoulos B."/>
            <person name="Baker S."/>
            <person name="Barry K."/>
            <person name="Bills G."/>
            <person name="Bluhm B."/>
            <person name="Cannon C."/>
            <person name="Castanera R."/>
            <person name="Culley D."/>
            <person name="Daum C."/>
            <person name="Ezra D."/>
            <person name="Gonzalez J."/>
            <person name="Henrissat B."/>
            <person name="Kuo A."/>
            <person name="Liang C."/>
            <person name="Lipzen A."/>
            <person name="Lutzoni F."/>
            <person name="Magnuson J."/>
            <person name="Mondo S."/>
            <person name="Nolan M."/>
            <person name="Ohm R."/>
            <person name="Pangilinan J."/>
            <person name="Park H.-J."/>
            <person name="Ramirez L."/>
            <person name="Alfaro M."/>
            <person name="Sun H."/>
            <person name="Tritt A."/>
            <person name="Yoshinaga Y."/>
            <person name="Zwiers L.-H."/>
            <person name="Turgeon B."/>
            <person name="Goodwin S."/>
            <person name="Spatafora J."/>
            <person name="Crous P."/>
            <person name="Grigoriev I."/>
        </authorList>
    </citation>
    <scope>NUCLEOTIDE SEQUENCE</scope>
    <source>
        <strain evidence="2">CBS 101060</strain>
    </source>
</reference>
<protein>
    <submittedName>
        <fullName evidence="2">Uncharacterized protein</fullName>
    </submittedName>
</protein>
<gene>
    <name evidence="2" type="ORF">M501DRAFT_990208</name>
</gene>
<dbReference type="Proteomes" id="UP000799429">
    <property type="component" value="Unassembled WGS sequence"/>
</dbReference>
<evidence type="ECO:0000313" key="2">
    <source>
        <dbReference type="EMBL" id="KAF2841742.1"/>
    </source>
</evidence>
<keyword evidence="3" id="KW-1185">Reference proteome</keyword>
<dbReference type="AlphaFoldDB" id="A0A9P4SFU8"/>
<dbReference type="OrthoDB" id="2592504at2759"/>
<feature type="region of interest" description="Disordered" evidence="1">
    <location>
        <begin position="1"/>
        <end position="65"/>
    </location>
</feature>
<evidence type="ECO:0000256" key="1">
    <source>
        <dbReference type="SAM" id="MobiDB-lite"/>
    </source>
</evidence>
<feature type="compositionally biased region" description="Basic and acidic residues" evidence="1">
    <location>
        <begin position="1"/>
        <end position="10"/>
    </location>
</feature>
<proteinExistence type="predicted"/>
<comment type="caution">
    <text evidence="2">The sequence shown here is derived from an EMBL/GenBank/DDBJ whole genome shotgun (WGS) entry which is preliminary data.</text>
</comment>
<organism evidence="2 3">
    <name type="scientific">Patellaria atrata CBS 101060</name>
    <dbReference type="NCBI Taxonomy" id="1346257"/>
    <lineage>
        <taxon>Eukaryota</taxon>
        <taxon>Fungi</taxon>
        <taxon>Dikarya</taxon>
        <taxon>Ascomycota</taxon>
        <taxon>Pezizomycotina</taxon>
        <taxon>Dothideomycetes</taxon>
        <taxon>Dothideomycetes incertae sedis</taxon>
        <taxon>Patellariales</taxon>
        <taxon>Patellariaceae</taxon>
        <taxon>Patellaria</taxon>
    </lineage>
</organism>
<sequence>MPATRHHDSGHTVTTTCKEPYPNPETSKASSTKEDKENDGPRQGRNEEINGEIPVYETTWSPGPGARSLDKFLKASGTMGGADSKAYYWGNILLEELRIWNGNAKTKARLDAEKIPGRTSKG</sequence>
<accession>A0A9P4SFU8</accession>
<name>A0A9P4SFU8_9PEZI</name>